<name>E0TFG8_PARBH</name>
<organism evidence="2 3">
    <name type="scientific">Parvularcula bermudensis (strain ATCC BAA-594 / HTCC2503 / KCTC 12087)</name>
    <dbReference type="NCBI Taxonomy" id="314260"/>
    <lineage>
        <taxon>Bacteria</taxon>
        <taxon>Pseudomonadati</taxon>
        <taxon>Pseudomonadota</taxon>
        <taxon>Alphaproteobacteria</taxon>
        <taxon>Parvularculales</taxon>
        <taxon>Parvularculaceae</taxon>
        <taxon>Parvularcula</taxon>
    </lineage>
</organism>
<evidence type="ECO:0000313" key="2">
    <source>
        <dbReference type="EMBL" id="ADM10092.1"/>
    </source>
</evidence>
<dbReference type="EMBL" id="CP002156">
    <property type="protein sequence ID" value="ADM10092.1"/>
    <property type="molecule type" value="Genomic_DNA"/>
</dbReference>
<reference evidence="3" key="1">
    <citation type="submission" date="2010-08" db="EMBL/GenBank/DDBJ databases">
        <title>Genome sequence of Parvularcula bermudensis HTCC2503.</title>
        <authorList>
            <person name="Kang D.-M."/>
            <person name="Oh H.-M."/>
            <person name="Cho J.-C."/>
        </authorList>
    </citation>
    <scope>NUCLEOTIDE SEQUENCE [LARGE SCALE GENOMIC DNA]</scope>
    <source>
        <strain evidence="3">ATCC BAA-594 / HTCC2503 / KCTC 12087</strain>
    </source>
</reference>
<dbReference type="KEGG" id="pbr:PB2503_10204"/>
<evidence type="ECO:0000256" key="1">
    <source>
        <dbReference type="SAM" id="MobiDB-lite"/>
    </source>
</evidence>
<dbReference type="HOGENOM" id="CLU_1853273_0_0_5"/>
<dbReference type="Proteomes" id="UP000001302">
    <property type="component" value="Chromosome"/>
</dbReference>
<dbReference type="PROSITE" id="PS51257">
    <property type="entry name" value="PROKAR_LIPOPROTEIN"/>
    <property type="match status" value="1"/>
</dbReference>
<keyword evidence="3" id="KW-1185">Reference proteome</keyword>
<dbReference type="STRING" id="314260.PB2503_10204"/>
<dbReference type="RefSeq" id="WP_013301066.1">
    <property type="nucleotide sequence ID" value="NC_014414.1"/>
</dbReference>
<dbReference type="AlphaFoldDB" id="E0TFG8"/>
<gene>
    <name evidence="2" type="ordered locus">PB2503_10204</name>
</gene>
<evidence type="ECO:0000313" key="3">
    <source>
        <dbReference type="Proteomes" id="UP000001302"/>
    </source>
</evidence>
<protein>
    <submittedName>
        <fullName evidence="2">Uncharacterized protein</fullName>
    </submittedName>
</protein>
<sequence>MRRAIEIALTAVVGCGFLSSCETDVPQSVGLEGTENQVIADRITQRTAEAAAAPPRPLSTVPDEAPAMPSDIALAADRSDLAETRATVRRAVTDAQQAEADAALRARADRLLAQLERDRAIARSVGSLADRFPKEDRQ</sequence>
<accession>E0TFG8</accession>
<feature type="region of interest" description="Disordered" evidence="1">
    <location>
        <begin position="47"/>
        <end position="66"/>
    </location>
</feature>
<reference evidence="2 3" key="2">
    <citation type="journal article" date="2011" name="J. Bacteriol.">
        <title>Complete genome sequence of strain HTCC2503T of Parvularcula bermudensis, the type species of the order "Parvularculales" in the class Alphaproteobacteria.</title>
        <authorList>
            <person name="Oh H.M."/>
            <person name="Kang I."/>
            <person name="Vergin K.L."/>
            <person name="Kang D."/>
            <person name="Rhee K.H."/>
            <person name="Giovannoni S.J."/>
            <person name="Cho J.C."/>
        </authorList>
    </citation>
    <scope>NUCLEOTIDE SEQUENCE [LARGE SCALE GENOMIC DNA]</scope>
    <source>
        <strain evidence="3">ATCC BAA-594 / HTCC2503 / KCTC 12087</strain>
    </source>
</reference>
<proteinExistence type="predicted"/>